<keyword evidence="1" id="KW-0472">Membrane</keyword>
<feature type="transmembrane region" description="Helical" evidence="1">
    <location>
        <begin position="143"/>
        <end position="160"/>
    </location>
</feature>
<evidence type="ECO:0000313" key="6">
    <source>
        <dbReference type="Proteomes" id="UP000524535"/>
    </source>
</evidence>
<dbReference type="AlphaFoldDB" id="A0A7W6WNE7"/>
<dbReference type="EMBL" id="JACIGY010000001">
    <property type="protein sequence ID" value="MBB4409872.1"/>
    <property type="molecule type" value="Genomic_DNA"/>
</dbReference>
<dbReference type="Proteomes" id="UP000524535">
    <property type="component" value="Unassembled WGS sequence"/>
</dbReference>
<feature type="transmembrane region" description="Helical" evidence="1">
    <location>
        <begin position="112"/>
        <end position="131"/>
    </location>
</feature>
<feature type="transmembrane region" description="Helical" evidence="1">
    <location>
        <begin position="267"/>
        <end position="288"/>
    </location>
</feature>
<evidence type="ECO:0000313" key="4">
    <source>
        <dbReference type="EMBL" id="MBB4444559.1"/>
    </source>
</evidence>
<keyword evidence="1" id="KW-0812">Transmembrane</keyword>
<protein>
    <submittedName>
        <fullName evidence="2">Uncharacterized protein</fullName>
    </submittedName>
</protein>
<evidence type="ECO:0000313" key="5">
    <source>
        <dbReference type="Proteomes" id="UP000520770"/>
    </source>
</evidence>
<sequence>MRTIRPLFLGTVEHGGSVFDRKIRLLGALLNGTRLIALSTAHRLIRCLVRVLSLLSGRFGRLARLLLGHRRLIGILLRARLWRLNHISLICLLTLRPFSLRTLGLLRTALRLLGLRLFRLLLAFLPRLGLFRIRLCRRLCCRLWFRCLIGILLCARFWRLDRIALICLLTLRPFSLRTLGLLRTALRLLSLRLFRLLLAFLARLGLFGLICIRLCLLTEIGGLLGVLLTPLRPFTTLTLICLLLTALRALGVRLLGTLFTLAGLRPFTTLTLICLLLATLGTFTLWLFCPLLALAARTFSSFALISLRLAALRKLLALCRNLLLHPNDTGRRRLHRSEIHTGRQGIGRLHQQWQGQNRRRHAGEQSGFHRHDIFLLLAFVPRCSRRPQ</sequence>
<name>A0A7W6WNE7_9HYPH</name>
<evidence type="ECO:0000256" key="1">
    <source>
        <dbReference type="SAM" id="Phobius"/>
    </source>
</evidence>
<accession>A0A7W6WNE7</accession>
<dbReference type="EMBL" id="JACIGW010000001">
    <property type="protein sequence ID" value="MBB4347734.1"/>
    <property type="molecule type" value="Genomic_DNA"/>
</dbReference>
<feature type="transmembrane region" description="Helical" evidence="1">
    <location>
        <begin position="205"/>
        <end position="228"/>
    </location>
</feature>
<keyword evidence="1" id="KW-1133">Transmembrane helix</keyword>
<evidence type="ECO:0000313" key="2">
    <source>
        <dbReference type="EMBL" id="MBB4347734.1"/>
    </source>
</evidence>
<proteinExistence type="predicted"/>
<organism evidence="2 5">
    <name type="scientific">Aliirhizobium cellulosilyticum</name>
    <dbReference type="NCBI Taxonomy" id="393664"/>
    <lineage>
        <taxon>Bacteria</taxon>
        <taxon>Pseudomonadati</taxon>
        <taxon>Pseudomonadota</taxon>
        <taxon>Alphaproteobacteria</taxon>
        <taxon>Hyphomicrobiales</taxon>
        <taxon>Rhizobiaceae</taxon>
        <taxon>Aliirhizobium</taxon>
    </lineage>
</organism>
<evidence type="ECO:0000313" key="3">
    <source>
        <dbReference type="EMBL" id="MBB4409872.1"/>
    </source>
</evidence>
<dbReference type="Proteomes" id="UP000576087">
    <property type="component" value="Unassembled WGS sequence"/>
</dbReference>
<reference evidence="5 6" key="1">
    <citation type="submission" date="2020-08" db="EMBL/GenBank/DDBJ databases">
        <title>Genomic Encyclopedia of Type Strains, Phase IV (KMG-V): Genome sequencing to study the core and pangenomes of soil and plant-associated prokaryotes.</title>
        <authorList>
            <person name="Whitman W."/>
        </authorList>
    </citation>
    <scope>NUCLEOTIDE SEQUENCE [LARGE SCALE GENOMIC DNA]</scope>
    <source>
        <strain evidence="3 6">SEMIA 444</strain>
        <strain evidence="2 5">SEMIA 448</strain>
        <strain evidence="4 7">SEMIA 452</strain>
    </source>
</reference>
<dbReference type="RefSeq" id="WP_343062351.1">
    <property type="nucleotide sequence ID" value="NZ_JACIGY010000001.1"/>
</dbReference>
<feature type="transmembrane region" description="Helical" evidence="1">
    <location>
        <begin position="234"/>
        <end position="255"/>
    </location>
</feature>
<dbReference type="Proteomes" id="UP000520770">
    <property type="component" value="Unassembled WGS sequence"/>
</dbReference>
<dbReference type="EMBL" id="JACIHM010000001">
    <property type="protein sequence ID" value="MBB4444559.1"/>
    <property type="molecule type" value="Genomic_DNA"/>
</dbReference>
<evidence type="ECO:0000313" key="7">
    <source>
        <dbReference type="Proteomes" id="UP000576087"/>
    </source>
</evidence>
<comment type="caution">
    <text evidence="2">The sequence shown here is derived from an EMBL/GenBank/DDBJ whole genome shotgun (WGS) entry which is preliminary data.</text>
</comment>
<gene>
    <name evidence="3" type="ORF">GGE31_000343</name>
    <name evidence="2" type="ORF">GGE33_001442</name>
    <name evidence="4" type="ORF">GGE35_000341</name>
</gene>
<keyword evidence="6" id="KW-1185">Reference proteome</keyword>